<proteinExistence type="predicted"/>
<evidence type="ECO:0008006" key="5">
    <source>
        <dbReference type="Google" id="ProtNLM"/>
    </source>
</evidence>
<feature type="transmembrane region" description="Helical" evidence="2">
    <location>
        <begin position="122"/>
        <end position="141"/>
    </location>
</feature>
<dbReference type="Proteomes" id="UP000053201">
    <property type="component" value="Unassembled WGS sequence"/>
</dbReference>
<keyword evidence="2" id="KW-1133">Transmembrane helix</keyword>
<dbReference type="Pfam" id="PF06961">
    <property type="entry name" value="DUF1294"/>
    <property type="match status" value="1"/>
</dbReference>
<keyword evidence="2" id="KW-0812">Transmembrane</keyword>
<keyword evidence="4" id="KW-1185">Reference proteome</keyword>
<feature type="region of interest" description="Disordered" evidence="1">
    <location>
        <begin position="1"/>
        <end position="45"/>
    </location>
</feature>
<feature type="transmembrane region" description="Helical" evidence="2">
    <location>
        <begin position="52"/>
        <end position="73"/>
    </location>
</feature>
<reference evidence="3 4" key="1">
    <citation type="submission" date="2009-08" db="EMBL/GenBank/DDBJ databases">
        <title>The Genome Sequence of Spizellomyces punctatus strain DAOM BR117.</title>
        <authorList>
            <consortium name="The Broad Institute Genome Sequencing Platform"/>
            <person name="Russ C."/>
            <person name="Cuomo C."/>
            <person name="Shea T."/>
            <person name="Young S.K."/>
            <person name="Zeng Q."/>
            <person name="Koehrsen M."/>
            <person name="Haas B."/>
            <person name="Borodovsky M."/>
            <person name="Guigo R."/>
            <person name="Alvarado L."/>
            <person name="Berlin A."/>
            <person name="Bochicchio J."/>
            <person name="Borenstein D."/>
            <person name="Chapman S."/>
            <person name="Chen Z."/>
            <person name="Engels R."/>
            <person name="Freedman E."/>
            <person name="Gellesch M."/>
            <person name="Goldberg J."/>
            <person name="Griggs A."/>
            <person name="Gujja S."/>
            <person name="Heiman D."/>
            <person name="Hepburn T."/>
            <person name="Howarth C."/>
            <person name="Jen D."/>
            <person name="Larson L."/>
            <person name="Lewis B."/>
            <person name="Mehta T."/>
            <person name="Park D."/>
            <person name="Pearson M."/>
            <person name="Roberts A."/>
            <person name="Saif S."/>
            <person name="Shenoy N."/>
            <person name="Sisk P."/>
            <person name="Stolte C."/>
            <person name="Sykes S."/>
            <person name="Thomson T."/>
            <person name="Walk T."/>
            <person name="White J."/>
            <person name="Yandava C."/>
            <person name="Burger G."/>
            <person name="Gray M.W."/>
            <person name="Holland P.W.H."/>
            <person name="King N."/>
            <person name="Lang F.B.F."/>
            <person name="Roger A.J."/>
            <person name="Ruiz-Trillo I."/>
            <person name="Lander E."/>
            <person name="Nusbaum C."/>
        </authorList>
    </citation>
    <scope>NUCLEOTIDE SEQUENCE [LARGE SCALE GENOMIC DNA]</scope>
    <source>
        <strain evidence="3 4">DAOM BR117</strain>
    </source>
</reference>
<dbReference type="OrthoDB" id="10259680at2759"/>
<dbReference type="eggNOG" id="ENOG502SA2Z">
    <property type="taxonomic scope" value="Eukaryota"/>
</dbReference>
<feature type="compositionally biased region" description="Polar residues" evidence="1">
    <location>
        <begin position="1"/>
        <end position="30"/>
    </location>
</feature>
<organism evidence="3 4">
    <name type="scientific">Spizellomyces punctatus (strain DAOM BR117)</name>
    <dbReference type="NCBI Taxonomy" id="645134"/>
    <lineage>
        <taxon>Eukaryota</taxon>
        <taxon>Fungi</taxon>
        <taxon>Fungi incertae sedis</taxon>
        <taxon>Chytridiomycota</taxon>
        <taxon>Chytridiomycota incertae sedis</taxon>
        <taxon>Chytridiomycetes</taxon>
        <taxon>Spizellomycetales</taxon>
        <taxon>Spizellomycetaceae</taxon>
        <taxon>Spizellomyces</taxon>
    </lineage>
</organism>
<dbReference type="InParanoid" id="A0A0L0HKJ1"/>
<sequence length="163" mass="18516">MLRQLLSRTSTRPNGVTRYTSFHTSRNTRAYNRPRHHSNQHIQPPEDAPPRILLYIVGGYFAVINAGAVGLFWYDKNQALKRGWRVPEKQLQLTALLGGWVGGLWAMKTFRHKTVKQSFQQPYLLCMAGNIVACVGGIAAWRFNPSFRTAVIKSLGRQSAHIR</sequence>
<dbReference type="RefSeq" id="XP_016609592.1">
    <property type="nucleotide sequence ID" value="XM_016751625.1"/>
</dbReference>
<protein>
    <recommendedName>
        <fullName evidence="5">DUF1294-domain-containing protein</fullName>
    </recommendedName>
</protein>
<evidence type="ECO:0000313" key="4">
    <source>
        <dbReference type="Proteomes" id="UP000053201"/>
    </source>
</evidence>
<dbReference type="EMBL" id="KQ257454">
    <property type="protein sequence ID" value="KND01553.1"/>
    <property type="molecule type" value="Genomic_DNA"/>
</dbReference>
<dbReference type="VEuPathDB" id="FungiDB:SPPG_03355"/>
<evidence type="ECO:0000256" key="2">
    <source>
        <dbReference type="SAM" id="Phobius"/>
    </source>
</evidence>
<keyword evidence="2" id="KW-0472">Membrane</keyword>
<accession>A0A0L0HKJ1</accession>
<name>A0A0L0HKJ1_SPIPD</name>
<gene>
    <name evidence="3" type="ORF">SPPG_03355</name>
</gene>
<dbReference type="AlphaFoldDB" id="A0A0L0HKJ1"/>
<evidence type="ECO:0000256" key="1">
    <source>
        <dbReference type="SAM" id="MobiDB-lite"/>
    </source>
</evidence>
<dbReference type="GeneID" id="27686878"/>
<evidence type="ECO:0000313" key="3">
    <source>
        <dbReference type="EMBL" id="KND01553.1"/>
    </source>
</evidence>
<dbReference type="InterPro" id="IPR010718">
    <property type="entry name" value="DUF1294"/>
</dbReference>